<dbReference type="PANTHER" id="PTHR47074">
    <property type="entry name" value="BNAC02G40300D PROTEIN"/>
    <property type="match status" value="1"/>
</dbReference>
<evidence type="ECO:0000259" key="1">
    <source>
        <dbReference type="Pfam" id="PF13456"/>
    </source>
</evidence>
<name>B9SMG4_RICCO</name>
<dbReference type="Proteomes" id="UP000008311">
    <property type="component" value="Unassembled WGS sequence"/>
</dbReference>
<evidence type="ECO:0000313" key="3">
    <source>
        <dbReference type="Proteomes" id="UP000008311"/>
    </source>
</evidence>
<organism evidence="2 3">
    <name type="scientific">Ricinus communis</name>
    <name type="common">Castor bean</name>
    <dbReference type="NCBI Taxonomy" id="3988"/>
    <lineage>
        <taxon>Eukaryota</taxon>
        <taxon>Viridiplantae</taxon>
        <taxon>Streptophyta</taxon>
        <taxon>Embryophyta</taxon>
        <taxon>Tracheophyta</taxon>
        <taxon>Spermatophyta</taxon>
        <taxon>Magnoliopsida</taxon>
        <taxon>eudicotyledons</taxon>
        <taxon>Gunneridae</taxon>
        <taxon>Pentapetalae</taxon>
        <taxon>rosids</taxon>
        <taxon>fabids</taxon>
        <taxon>Malpighiales</taxon>
        <taxon>Euphorbiaceae</taxon>
        <taxon>Acalyphoideae</taxon>
        <taxon>Acalypheae</taxon>
        <taxon>Ricinus</taxon>
    </lineage>
</organism>
<dbReference type="EMBL" id="EQ974034">
    <property type="protein sequence ID" value="EEF35196.1"/>
    <property type="molecule type" value="Genomic_DNA"/>
</dbReference>
<dbReference type="GO" id="GO:0004523">
    <property type="term" value="F:RNA-DNA hybrid ribonuclease activity"/>
    <property type="evidence" value="ECO:0007669"/>
    <property type="project" value="InterPro"/>
</dbReference>
<dbReference type="InterPro" id="IPR052929">
    <property type="entry name" value="RNase_H-like_EbsB-rel"/>
</dbReference>
<accession>B9SMG4</accession>
<dbReference type="GO" id="GO:0003676">
    <property type="term" value="F:nucleic acid binding"/>
    <property type="evidence" value="ECO:0007669"/>
    <property type="project" value="InterPro"/>
</dbReference>
<keyword evidence="3" id="KW-1185">Reference proteome</keyword>
<evidence type="ECO:0000313" key="2">
    <source>
        <dbReference type="EMBL" id="EEF35196.1"/>
    </source>
</evidence>
<gene>
    <name evidence="2" type="ORF">RCOM_1074840</name>
</gene>
<dbReference type="CDD" id="cd06222">
    <property type="entry name" value="RNase_H_like"/>
    <property type="match status" value="1"/>
</dbReference>
<dbReference type="eggNOG" id="KOG1075">
    <property type="taxonomic scope" value="Eukaryota"/>
</dbReference>
<dbReference type="InterPro" id="IPR036397">
    <property type="entry name" value="RNaseH_sf"/>
</dbReference>
<reference evidence="3" key="1">
    <citation type="journal article" date="2010" name="Nat. Biotechnol.">
        <title>Draft genome sequence of the oilseed species Ricinus communis.</title>
        <authorList>
            <person name="Chan A.P."/>
            <person name="Crabtree J."/>
            <person name="Zhao Q."/>
            <person name="Lorenzi H."/>
            <person name="Orvis J."/>
            <person name="Puiu D."/>
            <person name="Melake-Berhan A."/>
            <person name="Jones K.M."/>
            <person name="Redman J."/>
            <person name="Chen G."/>
            <person name="Cahoon E.B."/>
            <person name="Gedil M."/>
            <person name="Stanke M."/>
            <person name="Haas B.J."/>
            <person name="Wortman J.R."/>
            <person name="Fraser-Liggett C.M."/>
            <person name="Ravel J."/>
            <person name="Rabinowicz P.D."/>
        </authorList>
    </citation>
    <scope>NUCLEOTIDE SEQUENCE [LARGE SCALE GENOMIC DNA]</scope>
    <source>
        <strain evidence="3">cv. Hale</strain>
    </source>
</reference>
<dbReference type="InterPro" id="IPR044730">
    <property type="entry name" value="RNase_H-like_dom_plant"/>
</dbReference>
<feature type="domain" description="RNase H type-1" evidence="1">
    <location>
        <begin position="224"/>
        <end position="338"/>
    </location>
</feature>
<sequence length="339" mass="38217">MGTKNVEKLNFSQNSMHEDARVAELIDVDQKQWKVDVICKNFSNDEATKIISMPISFRLPNDKQYWQYPISGKFSVRSTYHLAILTISSQTTTRPNQSVSDPLWKKIWQVNVPSKVRHFLWRACGTGQSSAPNRTLAAARRTTYGTWTHCLQRSNCFSVVVRLTPPTRLCFEAVEFRLMDTAERAQSRLLEFKDYQQRMSVPTQGSTDEVRWQAPVKGMGKVNADAAIYKDGTTGFGCVVRDMSGKVLLAGARRVQMEGSTVVAEALTIRWALETICASGIRDIIMENDCKIVIDGLNDKGCPEIYGEMLLPDTTTIVENIDVPQFVFDKCDANRVTHC</sequence>
<dbReference type="Pfam" id="PF13456">
    <property type="entry name" value="RVT_3"/>
    <property type="match status" value="1"/>
</dbReference>
<dbReference type="InterPro" id="IPR002156">
    <property type="entry name" value="RNaseH_domain"/>
</dbReference>
<protein>
    <recommendedName>
        <fullName evidence="1">RNase H type-1 domain-containing protein</fullName>
    </recommendedName>
</protein>
<dbReference type="AlphaFoldDB" id="B9SMG4"/>
<proteinExistence type="predicted"/>
<dbReference type="PANTHER" id="PTHR47074:SF11">
    <property type="entry name" value="REVERSE TRANSCRIPTASE-LIKE PROTEIN"/>
    <property type="match status" value="1"/>
</dbReference>
<dbReference type="Gene3D" id="3.30.420.10">
    <property type="entry name" value="Ribonuclease H-like superfamily/Ribonuclease H"/>
    <property type="match status" value="1"/>
</dbReference>
<dbReference type="InParanoid" id="B9SMG4"/>